<organism evidence="1 2">
    <name type="scientific">Coniochaeta pulveracea</name>
    <dbReference type="NCBI Taxonomy" id="177199"/>
    <lineage>
        <taxon>Eukaryota</taxon>
        <taxon>Fungi</taxon>
        <taxon>Dikarya</taxon>
        <taxon>Ascomycota</taxon>
        <taxon>Pezizomycotina</taxon>
        <taxon>Sordariomycetes</taxon>
        <taxon>Sordariomycetidae</taxon>
        <taxon>Coniochaetales</taxon>
        <taxon>Coniochaetaceae</taxon>
        <taxon>Coniochaeta</taxon>
    </lineage>
</organism>
<dbReference type="STRING" id="177199.A0A420YGH4"/>
<dbReference type="OrthoDB" id="4521980at2759"/>
<accession>A0A420YGH4</accession>
<reference evidence="1 2" key="1">
    <citation type="submission" date="2018-08" db="EMBL/GenBank/DDBJ databases">
        <title>Draft genome of the lignicolous fungus Coniochaeta pulveracea.</title>
        <authorList>
            <person name="Borstlap C.J."/>
            <person name="De Witt R.N."/>
            <person name="Botha A."/>
            <person name="Volschenk H."/>
        </authorList>
    </citation>
    <scope>NUCLEOTIDE SEQUENCE [LARGE SCALE GENOMIC DNA]</scope>
    <source>
        <strain evidence="1 2">CAB683</strain>
    </source>
</reference>
<sequence>MSDPEPDPATLQHFSLYGNKCVPSTRRVLGSEWETKPFSRPVSSRWRATIPSASLPHLLNGYCPSVMEEKWFVYSDGPDLNGSCAVHMHRSWGGEKMFEVRLQMRGMGQDGEVTEVVWESDPHLLRWSSEEFAKSTAKEVCAWVLGVEVNVHE</sequence>
<comment type="caution">
    <text evidence="1">The sequence shown here is derived from an EMBL/GenBank/DDBJ whole genome shotgun (WGS) entry which is preliminary data.</text>
</comment>
<dbReference type="AlphaFoldDB" id="A0A420YGH4"/>
<evidence type="ECO:0000313" key="2">
    <source>
        <dbReference type="Proteomes" id="UP000275385"/>
    </source>
</evidence>
<keyword evidence="2" id="KW-1185">Reference proteome</keyword>
<dbReference type="EMBL" id="QVQW01000011">
    <property type="protein sequence ID" value="RKU46961.1"/>
    <property type="molecule type" value="Genomic_DNA"/>
</dbReference>
<protein>
    <submittedName>
        <fullName evidence="1">Uncharacterized protein</fullName>
    </submittedName>
</protein>
<evidence type="ECO:0000313" key="1">
    <source>
        <dbReference type="EMBL" id="RKU46961.1"/>
    </source>
</evidence>
<proteinExistence type="predicted"/>
<dbReference type="Proteomes" id="UP000275385">
    <property type="component" value="Unassembled WGS sequence"/>
</dbReference>
<gene>
    <name evidence="1" type="ORF">DL546_006352</name>
</gene>
<name>A0A420YGH4_9PEZI</name>